<dbReference type="RefSeq" id="WP_193417411.1">
    <property type="nucleotide sequence ID" value="NZ_JADCNN020000007.1"/>
</dbReference>
<comment type="caution">
    <text evidence="2">The sequence shown here is derived from an EMBL/GenBank/DDBJ whole genome shotgun (WGS) entry which is preliminary data.</text>
</comment>
<feature type="transmembrane region" description="Helical" evidence="1">
    <location>
        <begin position="6"/>
        <end position="28"/>
    </location>
</feature>
<sequence length="131" mass="14279">MSINVSGIIFSSLTSIVILFQIALALGAPWGRFAMGGKYPGRFPISMRVIALFQAVVLAFLGLIVLSKSELAVNQWYEFSLSAVWFVVAFSVLSSIMNLISRSKGERAIWAPVAIVMVITSLIVALGYNYD</sequence>
<reference evidence="2 3" key="1">
    <citation type="submission" date="2021-01" db="EMBL/GenBank/DDBJ databases">
        <title>Paenibacillus sp.nov. isolated from the rhizosphere soil of tomato plant.</title>
        <authorList>
            <person name="Thin K.K."/>
            <person name="Zhang X."/>
            <person name="He S."/>
        </authorList>
    </citation>
    <scope>NUCLEOTIDE SEQUENCE [LARGE SCALE GENOMIC DNA]</scope>
    <source>
        <strain evidence="2 3">DXFW5</strain>
    </source>
</reference>
<gene>
    <name evidence="2" type="ORF">IM700_010115</name>
</gene>
<accession>A0ABS2H7P2</accession>
<feature type="transmembrane region" description="Helical" evidence="1">
    <location>
        <begin position="108"/>
        <end position="128"/>
    </location>
</feature>
<feature type="transmembrane region" description="Helical" evidence="1">
    <location>
        <begin position="49"/>
        <end position="67"/>
    </location>
</feature>
<keyword evidence="1" id="KW-0472">Membrane</keyword>
<keyword evidence="3" id="KW-1185">Reference proteome</keyword>
<evidence type="ECO:0000256" key="1">
    <source>
        <dbReference type="SAM" id="Phobius"/>
    </source>
</evidence>
<keyword evidence="1" id="KW-0812">Transmembrane</keyword>
<dbReference type="EMBL" id="JADCNN020000007">
    <property type="protein sequence ID" value="MBM6995999.1"/>
    <property type="molecule type" value="Genomic_DNA"/>
</dbReference>
<protein>
    <submittedName>
        <fullName evidence="2">Uncharacterized protein</fullName>
    </submittedName>
</protein>
<organism evidence="2 3">
    <name type="scientific">Paenibacillus rhizolycopersici</name>
    <dbReference type="NCBI Taxonomy" id="2780073"/>
    <lineage>
        <taxon>Bacteria</taxon>
        <taxon>Bacillati</taxon>
        <taxon>Bacillota</taxon>
        <taxon>Bacilli</taxon>
        <taxon>Bacillales</taxon>
        <taxon>Paenibacillaceae</taxon>
        <taxon>Paenibacillus</taxon>
    </lineage>
</organism>
<keyword evidence="1" id="KW-1133">Transmembrane helix</keyword>
<feature type="transmembrane region" description="Helical" evidence="1">
    <location>
        <begin position="79"/>
        <end position="101"/>
    </location>
</feature>
<dbReference type="Proteomes" id="UP001516620">
    <property type="component" value="Unassembled WGS sequence"/>
</dbReference>
<name>A0ABS2H7P2_9BACL</name>
<proteinExistence type="predicted"/>
<evidence type="ECO:0000313" key="3">
    <source>
        <dbReference type="Proteomes" id="UP001516620"/>
    </source>
</evidence>
<evidence type="ECO:0000313" key="2">
    <source>
        <dbReference type="EMBL" id="MBM6995999.1"/>
    </source>
</evidence>